<keyword evidence="3" id="KW-1185">Reference proteome</keyword>
<evidence type="ECO:0000313" key="3">
    <source>
        <dbReference type="Proteomes" id="UP000192578"/>
    </source>
</evidence>
<protein>
    <recommendedName>
        <fullName evidence="4">G-protein coupled receptors family 1 profile domain-containing protein</fullName>
    </recommendedName>
</protein>
<accession>A0A1W0X731</accession>
<evidence type="ECO:0000256" key="1">
    <source>
        <dbReference type="SAM" id="Phobius"/>
    </source>
</evidence>
<dbReference type="Proteomes" id="UP000192578">
    <property type="component" value="Unassembled WGS sequence"/>
</dbReference>
<dbReference type="EMBL" id="MTYJ01000013">
    <property type="protein sequence ID" value="OQV23208.1"/>
    <property type="molecule type" value="Genomic_DNA"/>
</dbReference>
<gene>
    <name evidence="2" type="ORF">BV898_02941</name>
</gene>
<organism evidence="2 3">
    <name type="scientific">Hypsibius exemplaris</name>
    <name type="common">Freshwater tardigrade</name>
    <dbReference type="NCBI Taxonomy" id="2072580"/>
    <lineage>
        <taxon>Eukaryota</taxon>
        <taxon>Metazoa</taxon>
        <taxon>Ecdysozoa</taxon>
        <taxon>Tardigrada</taxon>
        <taxon>Eutardigrada</taxon>
        <taxon>Parachela</taxon>
        <taxon>Hypsibioidea</taxon>
        <taxon>Hypsibiidae</taxon>
        <taxon>Hypsibius</taxon>
    </lineage>
</organism>
<dbReference type="SUPFAM" id="SSF81321">
    <property type="entry name" value="Family A G protein-coupled receptor-like"/>
    <property type="match status" value="1"/>
</dbReference>
<evidence type="ECO:0000313" key="2">
    <source>
        <dbReference type="EMBL" id="OQV23208.1"/>
    </source>
</evidence>
<proteinExistence type="predicted"/>
<dbReference type="Gene3D" id="1.20.1070.10">
    <property type="entry name" value="Rhodopsin 7-helix transmembrane proteins"/>
    <property type="match status" value="1"/>
</dbReference>
<reference evidence="3" key="1">
    <citation type="submission" date="2017-01" db="EMBL/GenBank/DDBJ databases">
        <title>Comparative genomics of anhydrobiosis in the tardigrade Hypsibius dujardini.</title>
        <authorList>
            <person name="Yoshida Y."/>
            <person name="Koutsovoulos G."/>
            <person name="Laetsch D."/>
            <person name="Stevens L."/>
            <person name="Kumar S."/>
            <person name="Horikawa D."/>
            <person name="Ishino K."/>
            <person name="Komine S."/>
            <person name="Tomita M."/>
            <person name="Blaxter M."/>
            <person name="Arakawa K."/>
        </authorList>
    </citation>
    <scope>NUCLEOTIDE SEQUENCE [LARGE SCALE GENOMIC DNA]</scope>
    <source>
        <strain evidence="3">Z151</strain>
    </source>
</reference>
<feature type="transmembrane region" description="Helical" evidence="1">
    <location>
        <begin position="79"/>
        <end position="103"/>
    </location>
</feature>
<name>A0A1W0X731_HYPEX</name>
<evidence type="ECO:0008006" key="4">
    <source>
        <dbReference type="Google" id="ProtNLM"/>
    </source>
</evidence>
<keyword evidence="1" id="KW-0472">Membrane</keyword>
<comment type="caution">
    <text evidence="2">The sequence shown here is derived from an EMBL/GenBank/DDBJ whole genome shotgun (WGS) entry which is preliminary data.</text>
</comment>
<keyword evidence="1" id="KW-0812">Transmembrane</keyword>
<sequence length="129" mass="14208">MANDHQKPNQNQISSNISFCLINKNITSTDVRSAGPQSDPAVLAWQYLVGALSIIGAIFNATALLALFRHRNLRSGAGFFIGLLITINLILSVLLVPTSVYLVSRTALGFRPVYCQACRYYRFFHATTS</sequence>
<keyword evidence="1" id="KW-1133">Transmembrane helix</keyword>
<feature type="transmembrane region" description="Helical" evidence="1">
    <location>
        <begin position="44"/>
        <end position="67"/>
    </location>
</feature>
<dbReference type="AlphaFoldDB" id="A0A1W0X731"/>